<accession>A0ABX3IXL5</accession>
<comment type="caution">
    <text evidence="1">The sequence shown here is derived from an EMBL/GenBank/DDBJ whole genome shotgun (WGS) entry which is preliminary data.</text>
</comment>
<dbReference type="EMBL" id="MTLN01000004">
    <property type="protein sequence ID" value="ONN71733.1"/>
    <property type="molecule type" value="Genomic_DNA"/>
</dbReference>
<sequence>MYESAPSANVLAAFGLSVDELDDSFQVWDCNWPAFQVFEAMGTQWRTGMGGAIGLDYAAIPAVFKLLGVKKKDRPALFDDVRIMESEALAVMAEQKRESTNGQ</sequence>
<evidence type="ECO:0008006" key="3">
    <source>
        <dbReference type="Google" id="ProtNLM"/>
    </source>
</evidence>
<evidence type="ECO:0000313" key="1">
    <source>
        <dbReference type="EMBL" id="ONN71733.1"/>
    </source>
</evidence>
<dbReference type="Pfam" id="PF08809">
    <property type="entry name" value="DUF1799"/>
    <property type="match status" value="1"/>
</dbReference>
<name>A0ABX3IXL5_9PSED</name>
<dbReference type="InterPro" id="IPR014915">
    <property type="entry name" value="Phage_TLS_TfmB"/>
</dbReference>
<evidence type="ECO:0000313" key="2">
    <source>
        <dbReference type="Proteomes" id="UP000189310"/>
    </source>
</evidence>
<gene>
    <name evidence="1" type="ORF">BVL52_08810</name>
</gene>
<protein>
    <recommendedName>
        <fullName evidence="3">DUF1799 domain-containing protein</fullName>
    </recommendedName>
</protein>
<proteinExistence type="predicted"/>
<keyword evidence="2" id="KW-1185">Reference proteome</keyword>
<reference evidence="1 2" key="1">
    <citation type="submission" date="2017-01" db="EMBL/GenBank/DDBJ databases">
        <title>Pseudomonas psychrotolerans genome sequencing and assembly.</title>
        <authorList>
            <person name="Vyas B."/>
            <person name="Mayilraj S."/>
        </authorList>
    </citation>
    <scope>NUCLEOTIDE SEQUENCE [LARGE SCALE GENOMIC DNA]</scope>
    <source>
        <strain evidence="1 2">SDS18</strain>
    </source>
</reference>
<organism evidence="1 2">
    <name type="scientific">Pseudomonas oryzihabitans</name>
    <dbReference type="NCBI Taxonomy" id="47885"/>
    <lineage>
        <taxon>Bacteria</taxon>
        <taxon>Pseudomonadati</taxon>
        <taxon>Pseudomonadota</taxon>
        <taxon>Gammaproteobacteria</taxon>
        <taxon>Pseudomonadales</taxon>
        <taxon>Pseudomonadaceae</taxon>
        <taxon>Pseudomonas</taxon>
    </lineage>
</organism>
<dbReference type="Proteomes" id="UP000189310">
    <property type="component" value="Unassembled WGS sequence"/>
</dbReference>